<dbReference type="SMART" id="SM00066">
    <property type="entry name" value="GAL4"/>
    <property type="match status" value="1"/>
</dbReference>
<name>A0ABX6ESJ2_KLUMA</name>
<gene>
    <name evidence="8" type="primary">THI2</name>
    <name evidence="8" type="ORF">FIM1_1101</name>
</gene>
<dbReference type="PANTHER" id="PTHR31069">
    <property type="entry name" value="OLEATE-ACTIVATED TRANSCRIPTION FACTOR 1-RELATED"/>
    <property type="match status" value="1"/>
</dbReference>
<accession>A0ABX6ESJ2</accession>
<dbReference type="InterPro" id="IPR001138">
    <property type="entry name" value="Zn2Cys6_DnaBD"/>
</dbReference>
<organism evidence="8 9">
    <name type="scientific">Kluyveromyces marxianus</name>
    <name type="common">Yeast</name>
    <name type="synonym">Candida kefyr</name>
    <dbReference type="NCBI Taxonomy" id="4911"/>
    <lineage>
        <taxon>Eukaryota</taxon>
        <taxon>Fungi</taxon>
        <taxon>Dikarya</taxon>
        <taxon>Ascomycota</taxon>
        <taxon>Saccharomycotina</taxon>
        <taxon>Saccharomycetes</taxon>
        <taxon>Saccharomycetales</taxon>
        <taxon>Saccharomycetaceae</taxon>
        <taxon>Kluyveromyces</taxon>
    </lineage>
</organism>
<dbReference type="Pfam" id="PF00172">
    <property type="entry name" value="Zn_clus"/>
    <property type="match status" value="1"/>
</dbReference>
<proteinExistence type="predicted"/>
<reference evidence="8 9" key="1">
    <citation type="submission" date="2016-03" db="EMBL/GenBank/DDBJ databases">
        <title>How can Kluyveromyces marxianus grow so fast - potential evolutionary course in Saccharomyces Complex revealed by comparative genomics.</title>
        <authorList>
            <person name="Mo W."/>
            <person name="Lu W."/>
            <person name="Yang X."/>
            <person name="Qi J."/>
            <person name="Lv H."/>
        </authorList>
    </citation>
    <scope>NUCLEOTIDE SEQUENCE [LARGE SCALE GENOMIC DNA]</scope>
    <source>
        <strain evidence="8 9">FIM1</strain>
    </source>
</reference>
<dbReference type="InterPro" id="IPR050675">
    <property type="entry name" value="OAF3"/>
</dbReference>
<dbReference type="Gene3D" id="4.10.240.10">
    <property type="entry name" value="Zn(2)-C6 fungal-type DNA-binding domain"/>
    <property type="match status" value="1"/>
</dbReference>
<evidence type="ECO:0000313" key="9">
    <source>
        <dbReference type="Proteomes" id="UP000422736"/>
    </source>
</evidence>
<dbReference type="PROSITE" id="PS00463">
    <property type="entry name" value="ZN2_CY6_FUNGAL_1"/>
    <property type="match status" value="1"/>
</dbReference>
<keyword evidence="2" id="KW-0862">Zinc</keyword>
<evidence type="ECO:0000256" key="3">
    <source>
        <dbReference type="ARBA" id="ARBA00023015"/>
    </source>
</evidence>
<keyword evidence="9" id="KW-1185">Reference proteome</keyword>
<keyword evidence="6" id="KW-0539">Nucleus</keyword>
<evidence type="ECO:0000256" key="1">
    <source>
        <dbReference type="ARBA" id="ARBA00022723"/>
    </source>
</evidence>
<dbReference type="Proteomes" id="UP000422736">
    <property type="component" value="Chromosome 2"/>
</dbReference>
<dbReference type="CDD" id="cd00067">
    <property type="entry name" value="GAL4"/>
    <property type="match status" value="1"/>
</dbReference>
<keyword evidence="5" id="KW-0804">Transcription</keyword>
<dbReference type="InterPro" id="IPR036864">
    <property type="entry name" value="Zn2-C6_fun-type_DNA-bd_sf"/>
</dbReference>
<keyword evidence="4" id="KW-0238">DNA-binding</keyword>
<keyword evidence="3" id="KW-0805">Transcription regulation</keyword>
<evidence type="ECO:0000256" key="5">
    <source>
        <dbReference type="ARBA" id="ARBA00023163"/>
    </source>
</evidence>
<evidence type="ECO:0000259" key="7">
    <source>
        <dbReference type="PROSITE" id="PS50048"/>
    </source>
</evidence>
<protein>
    <submittedName>
        <fullName evidence="8">Protein THI2</fullName>
    </submittedName>
</protein>
<evidence type="ECO:0000256" key="4">
    <source>
        <dbReference type="ARBA" id="ARBA00023125"/>
    </source>
</evidence>
<dbReference type="PANTHER" id="PTHR31069:SF32">
    <property type="entry name" value="ARGININE METABOLISM REGULATION PROTEIN II"/>
    <property type="match status" value="1"/>
</dbReference>
<keyword evidence="1" id="KW-0479">Metal-binding</keyword>
<feature type="domain" description="Zn(2)-C6 fungal-type" evidence="7">
    <location>
        <begin position="12"/>
        <end position="42"/>
    </location>
</feature>
<sequence length="366" mass="41692">MSMASKDRNFTGCWACRYKKRRCDEQKPVCSLCLKHGDECCYDVRLSWLPENMFVAREDGLGAVSGCGGSGMERRMSKRKFKQVTELKCDNPVSESASFTISARRFKVYDNCIGCVHKTDGGKVVHDAKYVEERLSEFLERLEQSGENDGMLQVGPFAKFSVSLVRNGGENGGSWSFDEFWGKCQGQGSIVDGNWCLNEPGFFGEFEHKLKNLVSETSFPVKMVGNRFGSDSDYWMHHLETLPRRFQSAIVFLMYAQGLDNSGDAMLEWVSSLQSVTEMDFPVLAEVCRSKCSSRHALMQLRRLMNQYVPTTMANENIYKLLRMEIEQNLLILDLTAIPSPSIDNFEPLVEFQWDNSDNYMKLEVL</sequence>
<dbReference type="PROSITE" id="PS50048">
    <property type="entry name" value="ZN2_CY6_FUNGAL_2"/>
    <property type="match status" value="1"/>
</dbReference>
<evidence type="ECO:0000256" key="2">
    <source>
        <dbReference type="ARBA" id="ARBA00022833"/>
    </source>
</evidence>
<dbReference type="EMBL" id="CP015055">
    <property type="protein sequence ID" value="QGN14440.1"/>
    <property type="molecule type" value="Genomic_DNA"/>
</dbReference>
<evidence type="ECO:0000256" key="6">
    <source>
        <dbReference type="ARBA" id="ARBA00023242"/>
    </source>
</evidence>
<evidence type="ECO:0000313" key="8">
    <source>
        <dbReference type="EMBL" id="QGN14440.1"/>
    </source>
</evidence>
<dbReference type="SUPFAM" id="SSF57701">
    <property type="entry name" value="Zn2/Cys6 DNA-binding domain"/>
    <property type="match status" value="1"/>
</dbReference>